<feature type="region of interest" description="Disordered" evidence="5">
    <location>
        <begin position="1"/>
        <end position="64"/>
    </location>
</feature>
<evidence type="ECO:0000313" key="7">
    <source>
        <dbReference type="Proteomes" id="UP000823749"/>
    </source>
</evidence>
<evidence type="ECO:0000256" key="3">
    <source>
        <dbReference type="PIRSR" id="PIRSR606689-1"/>
    </source>
</evidence>
<proteinExistence type="predicted"/>
<evidence type="ECO:0000256" key="4">
    <source>
        <dbReference type="PIRSR" id="PIRSR606689-2"/>
    </source>
</evidence>
<dbReference type="Gene3D" id="3.40.50.300">
    <property type="entry name" value="P-loop containing nucleotide triphosphate hydrolases"/>
    <property type="match status" value="1"/>
</dbReference>
<organism evidence="6 7">
    <name type="scientific">Rhododendron griersonianum</name>
    <dbReference type="NCBI Taxonomy" id="479676"/>
    <lineage>
        <taxon>Eukaryota</taxon>
        <taxon>Viridiplantae</taxon>
        <taxon>Streptophyta</taxon>
        <taxon>Embryophyta</taxon>
        <taxon>Tracheophyta</taxon>
        <taxon>Spermatophyta</taxon>
        <taxon>Magnoliopsida</taxon>
        <taxon>eudicotyledons</taxon>
        <taxon>Gunneridae</taxon>
        <taxon>Pentapetalae</taxon>
        <taxon>asterids</taxon>
        <taxon>Ericales</taxon>
        <taxon>Ericaceae</taxon>
        <taxon>Ericoideae</taxon>
        <taxon>Rhodoreae</taxon>
        <taxon>Rhododendron</taxon>
    </lineage>
</organism>
<keyword evidence="4" id="KW-0460">Magnesium</keyword>
<evidence type="ECO:0000313" key="6">
    <source>
        <dbReference type="EMBL" id="KAG5547997.1"/>
    </source>
</evidence>
<feature type="binding site" evidence="4">
    <location>
        <position position="98"/>
    </location>
    <ligand>
        <name>Mg(2+)</name>
        <dbReference type="ChEBI" id="CHEBI:18420"/>
    </ligand>
</feature>
<keyword evidence="1 3" id="KW-0547">Nucleotide-binding</keyword>
<feature type="compositionally biased region" description="Basic and acidic residues" evidence="5">
    <location>
        <begin position="55"/>
        <end position="64"/>
    </location>
</feature>
<keyword evidence="2 3" id="KW-0342">GTP-binding</keyword>
<evidence type="ECO:0000256" key="1">
    <source>
        <dbReference type="ARBA" id="ARBA00022741"/>
    </source>
</evidence>
<gene>
    <name evidence="6" type="ORF">RHGRI_013627</name>
</gene>
<dbReference type="Pfam" id="PF00025">
    <property type="entry name" value="Arf"/>
    <property type="match status" value="1"/>
</dbReference>
<reference evidence="6" key="1">
    <citation type="submission" date="2020-08" db="EMBL/GenBank/DDBJ databases">
        <title>Plant Genome Project.</title>
        <authorList>
            <person name="Zhang R.-G."/>
        </authorList>
    </citation>
    <scope>NUCLEOTIDE SEQUENCE</scope>
    <source>
        <strain evidence="6">WSP0</strain>
        <tissue evidence="6">Leaf</tissue>
    </source>
</reference>
<dbReference type="EMBL" id="JACTNZ010000005">
    <property type="protein sequence ID" value="KAG5547997.1"/>
    <property type="molecule type" value="Genomic_DNA"/>
</dbReference>
<name>A0AAV6K6N0_9ERIC</name>
<evidence type="ECO:0008006" key="8">
    <source>
        <dbReference type="Google" id="ProtNLM"/>
    </source>
</evidence>
<evidence type="ECO:0000256" key="2">
    <source>
        <dbReference type="ARBA" id="ARBA00023134"/>
    </source>
</evidence>
<feature type="binding site" evidence="3">
    <location>
        <begin position="74"/>
        <end position="81"/>
    </location>
    <ligand>
        <name>GTP</name>
        <dbReference type="ChEBI" id="CHEBI:37565"/>
    </ligand>
</feature>
<dbReference type="GO" id="GO:0005525">
    <property type="term" value="F:GTP binding"/>
    <property type="evidence" value="ECO:0007669"/>
    <property type="project" value="UniProtKB-KW"/>
</dbReference>
<accession>A0AAV6K6N0</accession>
<feature type="binding site" evidence="4">
    <location>
        <position position="81"/>
    </location>
    <ligand>
        <name>Mg(2+)</name>
        <dbReference type="ChEBI" id="CHEBI:18420"/>
    </ligand>
</feature>
<feature type="compositionally biased region" description="Polar residues" evidence="5">
    <location>
        <begin position="34"/>
        <end position="51"/>
    </location>
</feature>
<feature type="compositionally biased region" description="Polar residues" evidence="5">
    <location>
        <begin position="10"/>
        <end position="24"/>
    </location>
</feature>
<dbReference type="SUPFAM" id="SSF52540">
    <property type="entry name" value="P-loop containing nucleoside triphosphate hydrolases"/>
    <property type="match status" value="1"/>
</dbReference>
<comment type="caution">
    <text evidence="6">The sequence shown here is derived from an EMBL/GenBank/DDBJ whole genome shotgun (WGS) entry which is preliminary data.</text>
</comment>
<evidence type="ECO:0000256" key="5">
    <source>
        <dbReference type="SAM" id="MobiDB-lite"/>
    </source>
</evidence>
<dbReference type="Proteomes" id="UP000823749">
    <property type="component" value="Chromosome 5"/>
</dbReference>
<keyword evidence="4" id="KW-0479">Metal-binding</keyword>
<keyword evidence="7" id="KW-1185">Reference proteome</keyword>
<dbReference type="InterPro" id="IPR027417">
    <property type="entry name" value="P-loop_NTPase"/>
</dbReference>
<dbReference type="AlphaFoldDB" id="A0AAV6K6N0"/>
<dbReference type="GO" id="GO:0003924">
    <property type="term" value="F:GTPase activity"/>
    <property type="evidence" value="ECO:0007669"/>
    <property type="project" value="InterPro"/>
</dbReference>
<protein>
    <recommendedName>
        <fullName evidence="8">ADP-ribosylation factor</fullName>
    </recommendedName>
</protein>
<sequence>MDMDVPPEEYTSTLTVSDISTAPSASPRHAPITQVYTRRPTSTAAPQSASTDPDPPVRRYPLRDNRQPPVVMLGLDAAGKTTILYKLCIEEVLLAVPTIGVPFINETVWFIIVVRKEVFLNRESIFNIVILSGHH</sequence>
<dbReference type="InterPro" id="IPR006689">
    <property type="entry name" value="Small_GTPase_ARF/SAR"/>
</dbReference>
<dbReference type="GO" id="GO:0046872">
    <property type="term" value="F:metal ion binding"/>
    <property type="evidence" value="ECO:0007669"/>
    <property type="project" value="UniProtKB-KW"/>
</dbReference>